<keyword evidence="2" id="KW-1185">Reference proteome</keyword>
<dbReference type="OrthoDB" id="1874341at2759"/>
<accession>A0A8H3IK01</accession>
<dbReference type="Proteomes" id="UP000664169">
    <property type="component" value="Unassembled WGS sequence"/>
</dbReference>
<dbReference type="AlphaFoldDB" id="A0A8H3IK01"/>
<organism evidence="1 2">
    <name type="scientific">Gomphillus americanus</name>
    <dbReference type="NCBI Taxonomy" id="1940652"/>
    <lineage>
        <taxon>Eukaryota</taxon>
        <taxon>Fungi</taxon>
        <taxon>Dikarya</taxon>
        <taxon>Ascomycota</taxon>
        <taxon>Pezizomycotina</taxon>
        <taxon>Lecanoromycetes</taxon>
        <taxon>OSLEUM clade</taxon>
        <taxon>Ostropomycetidae</taxon>
        <taxon>Ostropales</taxon>
        <taxon>Graphidaceae</taxon>
        <taxon>Gomphilloideae</taxon>
        <taxon>Gomphillus</taxon>
    </lineage>
</organism>
<protein>
    <submittedName>
        <fullName evidence="1">Uncharacterized protein</fullName>
    </submittedName>
</protein>
<dbReference type="EMBL" id="CAJPDQ010000011">
    <property type="protein sequence ID" value="CAF9916434.1"/>
    <property type="molecule type" value="Genomic_DNA"/>
</dbReference>
<evidence type="ECO:0000313" key="1">
    <source>
        <dbReference type="EMBL" id="CAF9916434.1"/>
    </source>
</evidence>
<reference evidence="1" key="1">
    <citation type="submission" date="2021-03" db="EMBL/GenBank/DDBJ databases">
        <authorList>
            <person name="Tagirdzhanova G."/>
        </authorList>
    </citation>
    <scope>NUCLEOTIDE SEQUENCE</scope>
</reference>
<dbReference type="Pfam" id="PF09797">
    <property type="entry name" value="NatB_MDM20"/>
    <property type="match status" value="1"/>
</dbReference>
<evidence type="ECO:0000313" key="2">
    <source>
        <dbReference type="Proteomes" id="UP000664169"/>
    </source>
</evidence>
<proteinExistence type="predicted"/>
<name>A0A8H3IK01_9LECA</name>
<sequence length="1030" mass="118762">MYPVRIAFDKQKPDRRDDMVKDHLEKGQWRAALRLIELQSRKGTTQRLAVNKSLIQLASDDTGLAFEGLSAIQQLILSKDNPITDIEILEAIDYSLPTVAVVRSKELLSVMWERAMNVVPKSVQILEGAFSSACKNTDFASGRKIAMKAFKMLDDKHFHRWRAIACCYLDGLLNPNKEIAKLSNGMGLALLKQSLEAIPQGKKNSVAARLSNKQSKTPTIKDPTSPALQNAIDVQLLLLIYKQVNMDEQALSILDGEKAGLKSEVGYGHWNLALVKLDLLKKLNRTGESWKFCYQLLREAAKMELDQDEEPLYNYGRSGDDLAIWRAIAENVYELKDVSLLLKFQELLENPQLKKRHRFLATIDLAVKIGTDKSVFKKTFKTSPTYAIQTYLNHYLDTEVAYEDLRDIAKQLDEEGRLDLLIQVQKMQPKRAGIQESNEQEFRSRMHTRLNELKLRHTLEVSLPQHLHRIDNLEDFAELCVSLYISSLEIEKKYAITERRTGDEAAILAASAFIHLWKAGKKSGRIQATLILEKLLEYSKHHYGALMMLVRLYVLQGCFDLAYKYYSKLNLKNVQTLTETWVLLNRVASIFPYKQQEANTDIHRVLQMCAEYAESKDNSMHRQIESHQSLQNWAMLCEVHEMINLSRVSISRASVIGELSRFYYRHEIGDCFGHDTVLDHMISIQKPNNEGVHSDIRTDGGFPNYEALDSESLSEHLRNGPWTGDIWIKAEDLMFRWRRWTKQRLWCMATPQIHMFESAEQLDFATSLHKSWYQPPPVKDGLTNSERIVAWMLAHMTSFEESTHALSMGHEDLAGDPTKSVDDWELSTLADYEKLWKSCTMVLPNVIRAMDRDSENFKFDPLTVMRASEWEAFHCYYKPTELFMVVPGFLLDRIMNAKAFHKIAFGSDFPIAEFEVFNIPALEGLLRNYLKSAFNIIKKYQLGAKKASTHWNDSRNLEDMVSRARGTKTTSNTKLKRNLEKLFQKDWAKEKSLDITRGWLDSLAGIMYETPQYWHQNRMPKIVEKYMPKL</sequence>
<gene>
    <name evidence="1" type="ORF">GOMPHAMPRED_001005</name>
</gene>
<comment type="caution">
    <text evidence="1">The sequence shown here is derived from an EMBL/GenBank/DDBJ whole genome shotgun (WGS) entry which is preliminary data.</text>
</comment>
<dbReference type="InterPro" id="IPR019183">
    <property type="entry name" value="NAA25_NatB_aux_su"/>
</dbReference>